<dbReference type="GO" id="GO:0005524">
    <property type="term" value="F:ATP binding"/>
    <property type="evidence" value="ECO:0007669"/>
    <property type="project" value="InterPro"/>
</dbReference>
<dbReference type="OrthoDB" id="242910at2759"/>
<dbReference type="SUPFAM" id="SSF56112">
    <property type="entry name" value="Protein kinase-like (PK-like)"/>
    <property type="match status" value="1"/>
</dbReference>
<proteinExistence type="predicted"/>
<accession>A0A899FTK0</accession>
<name>A0A899FTK0_9ASCO</name>
<reference evidence="3" key="1">
    <citation type="submission" date="2020-06" db="EMBL/GenBank/DDBJ databases">
        <title>Genomes of multiple members of Pneumocystis genus reveal paths to human pathogen Pneumocystis jirovecii.</title>
        <authorList>
            <person name="Cisse O.H."/>
            <person name="Ma L."/>
            <person name="Dekker J."/>
            <person name="Khil P."/>
            <person name="Jo J."/>
            <person name="Brenchley J."/>
            <person name="Blair R."/>
            <person name="Pahar B."/>
            <person name="Chabe M."/>
            <person name="Van Rompay K.A."/>
            <person name="Keesler R."/>
            <person name="Sukura A."/>
            <person name="Hirsch V."/>
            <person name="Kutty G."/>
            <person name="Liu Y."/>
            <person name="Peng L."/>
            <person name="Chen J."/>
            <person name="Song J."/>
            <person name="Weissenbacher-Lang C."/>
            <person name="Xu J."/>
            <person name="Upham N.S."/>
            <person name="Stajich J.E."/>
            <person name="Cuomo C.A."/>
            <person name="Cushion M.T."/>
            <person name="Kovacs J.A."/>
        </authorList>
    </citation>
    <scope>NUCLEOTIDE SEQUENCE</scope>
    <source>
        <strain evidence="3">2A</strain>
    </source>
</reference>
<evidence type="ECO:0000259" key="2">
    <source>
        <dbReference type="PROSITE" id="PS50011"/>
    </source>
</evidence>
<dbReference type="GO" id="GO:0016236">
    <property type="term" value="P:macroautophagy"/>
    <property type="evidence" value="ECO:0007669"/>
    <property type="project" value="InterPro"/>
</dbReference>
<dbReference type="PANTHER" id="PTHR17583:SF0">
    <property type="entry name" value="PHOSPHOINOSITIDE 3-KINASE REGULATORY SUBUNIT 4"/>
    <property type="match status" value="1"/>
</dbReference>
<organism evidence="3 4">
    <name type="scientific">Pneumocystis wakefieldiae</name>
    <dbReference type="NCBI Taxonomy" id="38082"/>
    <lineage>
        <taxon>Eukaryota</taxon>
        <taxon>Fungi</taxon>
        <taxon>Dikarya</taxon>
        <taxon>Ascomycota</taxon>
        <taxon>Taphrinomycotina</taxon>
        <taxon>Pneumocystomycetes</taxon>
        <taxon>Pneumocystaceae</taxon>
        <taxon>Pneumocystis</taxon>
    </lineage>
</organism>
<dbReference type="GO" id="GO:0071561">
    <property type="term" value="C:nucleus-vacuole junction"/>
    <property type="evidence" value="ECO:0007669"/>
    <property type="project" value="TreeGrafter"/>
</dbReference>
<dbReference type="PROSITE" id="PS50011">
    <property type="entry name" value="PROTEIN_KINASE_DOM"/>
    <property type="match status" value="1"/>
</dbReference>
<evidence type="ECO:0000313" key="4">
    <source>
        <dbReference type="Proteomes" id="UP000663699"/>
    </source>
</evidence>
<dbReference type="Proteomes" id="UP000663699">
    <property type="component" value="Chromosome 5"/>
</dbReference>
<protein>
    <recommendedName>
        <fullName evidence="2">Protein kinase domain-containing protein</fullName>
    </recommendedName>
</protein>
<dbReference type="AlphaFoldDB" id="A0A899FTK0"/>
<dbReference type="InterPro" id="IPR000719">
    <property type="entry name" value="Prot_kinase_dom"/>
</dbReference>
<dbReference type="EMBL" id="CP054536">
    <property type="protein sequence ID" value="QSL65101.1"/>
    <property type="molecule type" value="Genomic_DNA"/>
</dbReference>
<dbReference type="GO" id="GO:0034272">
    <property type="term" value="C:phosphatidylinositol 3-kinase complex, class III, type II"/>
    <property type="evidence" value="ECO:0007669"/>
    <property type="project" value="TreeGrafter"/>
</dbReference>
<evidence type="ECO:0000313" key="3">
    <source>
        <dbReference type="EMBL" id="QSL65101.1"/>
    </source>
</evidence>
<keyword evidence="4" id="KW-1185">Reference proteome</keyword>
<dbReference type="GO" id="GO:0045324">
    <property type="term" value="P:late endosome to vacuole transport"/>
    <property type="evidence" value="ECO:0007669"/>
    <property type="project" value="InterPro"/>
</dbReference>
<dbReference type="Gene3D" id="1.10.510.10">
    <property type="entry name" value="Transferase(Phosphotransferase) domain 1"/>
    <property type="match status" value="1"/>
</dbReference>
<dbReference type="GO" id="GO:0006623">
    <property type="term" value="P:protein targeting to vacuole"/>
    <property type="evidence" value="ECO:0007669"/>
    <property type="project" value="TreeGrafter"/>
</dbReference>
<dbReference type="InterPro" id="IPR011009">
    <property type="entry name" value="Kinase-like_dom_sf"/>
</dbReference>
<dbReference type="GO" id="GO:0034271">
    <property type="term" value="C:phosphatidylinositol 3-kinase complex, class III, type I"/>
    <property type="evidence" value="ECO:0007669"/>
    <property type="project" value="TreeGrafter"/>
</dbReference>
<evidence type="ECO:0000256" key="1">
    <source>
        <dbReference type="ARBA" id="ARBA00022574"/>
    </source>
</evidence>
<gene>
    <name evidence="3" type="ORF">MERGE_002406</name>
</gene>
<keyword evidence="1" id="KW-0853">WD repeat</keyword>
<dbReference type="PANTHER" id="PTHR17583">
    <property type="entry name" value="PHOSPHOINOSITIDE 3-KINASE REGULATORY SUBUNIT 4"/>
    <property type="match status" value="1"/>
</dbReference>
<feature type="domain" description="Protein kinase" evidence="2">
    <location>
        <begin position="27"/>
        <end position="143"/>
    </location>
</feature>
<dbReference type="GO" id="GO:0005770">
    <property type="term" value="C:late endosome"/>
    <property type="evidence" value="ECO:0007669"/>
    <property type="project" value="TreeGrafter"/>
</dbReference>
<dbReference type="GO" id="GO:0004674">
    <property type="term" value="F:protein serine/threonine kinase activity"/>
    <property type="evidence" value="ECO:0007669"/>
    <property type="project" value="InterPro"/>
</dbReference>
<dbReference type="InterPro" id="IPR045162">
    <property type="entry name" value="Vps15-like"/>
</dbReference>
<sequence length="143" mass="16471">MGAHLSSLHTFGAPLSINSYISELSDIQYRKSLSSARFMKTVRCQHLEGPVVVKLFVKPSPSYILKSYIEQVESFGEKLLDIPNAVPYRRVFETEKAGYLVREFFFSSLYDRISTRPFLQMIEKKWIVFQLLSGLRDCHSKGV</sequence>